<sequence length="224" mass="23447">MNLIIHISCYDTCKPHLRPTAPPCSLATSTKSSSVTKVPTSTVEPTTTTTLCAPAFLCIDGIDDCDNRWGGCYDICKPWMKPQAPTAPCSRAPKTSPTITGRATSSTTGPKHTPPCRPLTKCVSGMNGCGVRYGGCYDICNPALAPVAPACASTTAKTITRAPIPTSLPPKDDCRTRTVCVDAVNACGQKYGGCFADCKPWPLSPPPCPASTSTPRPSATKRPA</sequence>
<keyword evidence="4" id="KW-1185">Reference proteome</keyword>
<protein>
    <submittedName>
        <fullName evidence="2 3">Uncharacterized protein</fullName>
    </submittedName>
</protein>
<dbReference type="HOGENOM" id="CLU_1235091_0_0_1"/>
<reference evidence="2" key="2">
    <citation type="submission" date="2010-07" db="EMBL/GenBank/DDBJ databases">
        <authorList>
            <consortium name="The Broad Institute Genome Sequencing Platform"/>
            <consortium name="Broad Institute Genome Sequencing Center for Infectious Disease"/>
            <person name="Ma L.-J."/>
            <person name="Dead R."/>
            <person name="Young S."/>
            <person name="Zeng Q."/>
            <person name="Koehrsen M."/>
            <person name="Alvarado L."/>
            <person name="Berlin A."/>
            <person name="Chapman S.B."/>
            <person name="Chen Z."/>
            <person name="Freedman E."/>
            <person name="Gellesch M."/>
            <person name="Goldberg J."/>
            <person name="Griggs A."/>
            <person name="Gujja S."/>
            <person name="Heilman E.R."/>
            <person name="Heiman D."/>
            <person name="Hepburn T."/>
            <person name="Howarth C."/>
            <person name="Jen D."/>
            <person name="Larson L."/>
            <person name="Mehta T."/>
            <person name="Neiman D."/>
            <person name="Pearson M."/>
            <person name="Roberts A."/>
            <person name="Saif S."/>
            <person name="Shea T."/>
            <person name="Shenoy N."/>
            <person name="Sisk P."/>
            <person name="Stolte C."/>
            <person name="Sykes S."/>
            <person name="Walk T."/>
            <person name="White J."/>
            <person name="Yandava C."/>
            <person name="Haas B."/>
            <person name="Nusbaum C."/>
            <person name="Birren B."/>
        </authorList>
    </citation>
    <scope>NUCLEOTIDE SEQUENCE</scope>
    <source>
        <strain evidence="2">R3-111a-1</strain>
    </source>
</reference>
<evidence type="ECO:0000313" key="4">
    <source>
        <dbReference type="Proteomes" id="UP000006039"/>
    </source>
</evidence>
<accession>J3P9K4</accession>
<dbReference type="GeneID" id="20350642"/>
<dbReference type="eggNOG" id="ENOG502RA2T">
    <property type="taxonomic scope" value="Eukaryota"/>
</dbReference>
<dbReference type="STRING" id="644352.J3P9K4"/>
<evidence type="ECO:0000313" key="2">
    <source>
        <dbReference type="EMBL" id="EJT73340.1"/>
    </source>
</evidence>
<evidence type="ECO:0000256" key="1">
    <source>
        <dbReference type="SAM" id="MobiDB-lite"/>
    </source>
</evidence>
<dbReference type="EMBL" id="GL385399">
    <property type="protein sequence ID" value="EJT73340.1"/>
    <property type="molecule type" value="Genomic_DNA"/>
</dbReference>
<reference evidence="3" key="5">
    <citation type="submission" date="2018-04" db="UniProtKB">
        <authorList>
            <consortium name="EnsemblFungi"/>
        </authorList>
    </citation>
    <scope>IDENTIFICATION</scope>
    <source>
        <strain evidence="3">R3-111a-1</strain>
    </source>
</reference>
<reference evidence="4" key="1">
    <citation type="submission" date="2010-07" db="EMBL/GenBank/DDBJ databases">
        <title>The genome sequence of Gaeumannomyces graminis var. tritici strain R3-111a-1.</title>
        <authorList>
            <consortium name="The Broad Institute Genome Sequencing Platform"/>
            <person name="Ma L.-J."/>
            <person name="Dead R."/>
            <person name="Young S."/>
            <person name="Zeng Q."/>
            <person name="Koehrsen M."/>
            <person name="Alvarado L."/>
            <person name="Berlin A."/>
            <person name="Chapman S.B."/>
            <person name="Chen Z."/>
            <person name="Freedman E."/>
            <person name="Gellesch M."/>
            <person name="Goldberg J."/>
            <person name="Griggs A."/>
            <person name="Gujja S."/>
            <person name="Heilman E.R."/>
            <person name="Heiman D."/>
            <person name="Hepburn T."/>
            <person name="Howarth C."/>
            <person name="Jen D."/>
            <person name="Larson L."/>
            <person name="Mehta T."/>
            <person name="Neiman D."/>
            <person name="Pearson M."/>
            <person name="Roberts A."/>
            <person name="Saif S."/>
            <person name="Shea T."/>
            <person name="Shenoy N."/>
            <person name="Sisk P."/>
            <person name="Stolte C."/>
            <person name="Sykes S."/>
            <person name="Walk T."/>
            <person name="White J."/>
            <person name="Yandava C."/>
            <person name="Haas B."/>
            <person name="Nusbaum C."/>
            <person name="Birren B."/>
        </authorList>
    </citation>
    <scope>NUCLEOTIDE SEQUENCE [LARGE SCALE GENOMIC DNA]</scope>
    <source>
        <strain evidence="4">R3-111a-1</strain>
    </source>
</reference>
<proteinExistence type="predicted"/>
<feature type="non-terminal residue" evidence="2">
    <location>
        <position position="224"/>
    </location>
</feature>
<dbReference type="OrthoDB" id="5102361at2759"/>
<reference evidence="2" key="3">
    <citation type="submission" date="2010-09" db="EMBL/GenBank/DDBJ databases">
        <title>Annotation of Gaeumannomyces graminis var. tritici R3-111a-1.</title>
        <authorList>
            <consortium name="The Broad Institute Genome Sequencing Platform"/>
            <person name="Ma L.-J."/>
            <person name="Dead R."/>
            <person name="Young S.K."/>
            <person name="Zeng Q."/>
            <person name="Gargeya S."/>
            <person name="Fitzgerald M."/>
            <person name="Haas B."/>
            <person name="Abouelleil A."/>
            <person name="Alvarado L."/>
            <person name="Arachchi H.M."/>
            <person name="Berlin A."/>
            <person name="Brown A."/>
            <person name="Chapman S.B."/>
            <person name="Chen Z."/>
            <person name="Dunbar C."/>
            <person name="Freedman E."/>
            <person name="Gearin G."/>
            <person name="Gellesch M."/>
            <person name="Goldberg J."/>
            <person name="Griggs A."/>
            <person name="Gujja S."/>
            <person name="Heiman D."/>
            <person name="Howarth C."/>
            <person name="Larson L."/>
            <person name="Lui A."/>
            <person name="MacDonald P.J.P."/>
            <person name="Mehta T."/>
            <person name="Montmayeur A."/>
            <person name="Murphy C."/>
            <person name="Neiman D."/>
            <person name="Pearson M."/>
            <person name="Priest M."/>
            <person name="Roberts A."/>
            <person name="Saif S."/>
            <person name="Shea T."/>
            <person name="Shenoy N."/>
            <person name="Sisk P."/>
            <person name="Stolte C."/>
            <person name="Sykes S."/>
            <person name="Yandava C."/>
            <person name="Wortman J."/>
            <person name="Nusbaum C."/>
            <person name="Birren B."/>
        </authorList>
    </citation>
    <scope>NUCLEOTIDE SEQUENCE</scope>
    <source>
        <strain evidence="2">R3-111a-1</strain>
    </source>
</reference>
<dbReference type="EnsemblFungi" id="EJT73340">
    <property type="protein sequence ID" value="EJT73340"/>
    <property type="gene ID" value="GGTG_10184"/>
</dbReference>
<dbReference type="AlphaFoldDB" id="J3P9K4"/>
<dbReference type="RefSeq" id="XP_009226314.1">
    <property type="nucleotide sequence ID" value="XM_009228050.1"/>
</dbReference>
<name>J3P9K4_GAET3</name>
<gene>
    <name evidence="3" type="primary">20350642</name>
    <name evidence="2" type="ORF">GGTG_10184</name>
</gene>
<reference evidence="3" key="4">
    <citation type="journal article" date="2015" name="G3 (Bethesda)">
        <title>Genome sequences of three phytopathogenic species of the Magnaporthaceae family of fungi.</title>
        <authorList>
            <person name="Okagaki L.H."/>
            <person name="Nunes C.C."/>
            <person name="Sailsbery J."/>
            <person name="Clay B."/>
            <person name="Brown D."/>
            <person name="John T."/>
            <person name="Oh Y."/>
            <person name="Young N."/>
            <person name="Fitzgerald M."/>
            <person name="Haas B.J."/>
            <person name="Zeng Q."/>
            <person name="Young S."/>
            <person name="Adiconis X."/>
            <person name="Fan L."/>
            <person name="Levin J.Z."/>
            <person name="Mitchell T.K."/>
            <person name="Okubara P.A."/>
            <person name="Farman M.L."/>
            <person name="Kohn L.M."/>
            <person name="Birren B."/>
            <person name="Ma L.-J."/>
            <person name="Dean R.A."/>
        </authorList>
    </citation>
    <scope>NUCLEOTIDE SEQUENCE</scope>
    <source>
        <strain evidence="3">R3-111a-1</strain>
    </source>
</reference>
<dbReference type="Proteomes" id="UP000006039">
    <property type="component" value="Unassembled WGS sequence"/>
</dbReference>
<feature type="region of interest" description="Disordered" evidence="1">
    <location>
        <begin position="87"/>
        <end position="112"/>
    </location>
</feature>
<organism evidence="2">
    <name type="scientific">Gaeumannomyces tritici (strain R3-111a-1)</name>
    <name type="common">Wheat and barley take-all root rot fungus</name>
    <name type="synonym">Gaeumannomyces graminis var. tritici</name>
    <dbReference type="NCBI Taxonomy" id="644352"/>
    <lineage>
        <taxon>Eukaryota</taxon>
        <taxon>Fungi</taxon>
        <taxon>Dikarya</taxon>
        <taxon>Ascomycota</taxon>
        <taxon>Pezizomycotina</taxon>
        <taxon>Sordariomycetes</taxon>
        <taxon>Sordariomycetidae</taxon>
        <taxon>Magnaporthales</taxon>
        <taxon>Magnaporthaceae</taxon>
        <taxon>Gaeumannomyces</taxon>
    </lineage>
</organism>
<dbReference type="VEuPathDB" id="FungiDB:GGTG_10184"/>
<feature type="compositionally biased region" description="Polar residues" evidence="1">
    <location>
        <begin position="93"/>
        <end position="110"/>
    </location>
</feature>
<evidence type="ECO:0000313" key="3">
    <source>
        <dbReference type="EnsemblFungi" id="EJT73340"/>
    </source>
</evidence>